<dbReference type="EMBL" id="JADFFL010000013">
    <property type="protein sequence ID" value="MBE9664577.1"/>
    <property type="molecule type" value="Genomic_DNA"/>
</dbReference>
<evidence type="ECO:0000256" key="2">
    <source>
        <dbReference type="ARBA" id="ARBA00022840"/>
    </source>
</evidence>
<dbReference type="Gene3D" id="3.40.50.300">
    <property type="entry name" value="P-loop containing nucleotide triphosphate hydrolases"/>
    <property type="match status" value="2"/>
</dbReference>
<sequence>MSNLLLTFSQVDLGRSNDPVLNNVDLKIFQSQHLAIVGAAGSGKTTLLNAIAGDIQPSKGYILRNFADIPANGNKTFTALVAATHHFRNLSNTTDLYYQQRYNSADSEDALTVEDHLQTIARSAPLDTYWTFERTIDLLNLRCLTQKHLIKLSNGEAKRLMLASALLNGPQLLLLDAPLNGLDADTRANFDQILTQIAATGITIVISTSSSEIPTIVSKVALLANNSITLYNSVDFNANRSITDPLPIQRTDLSGLLDKYPVDPYQHIVNMQNVNIKYGEKQVLSNINWEVRQGQRWALLGPNGAGKSTLLSLINGDNPQAYANDMILFDRKRGTGESIWDIKKRTGFISPELFQYFPGDSSCLHTIESGYYDTMGLFRPSDPKKVIQALAWMRLLGIEKYARHLLKNIPTSAQRLCLLARAMIKCPTLLILDEPTQGMDATQVAHFKGLIDTICRDTNITIVYVTHYQEHLPDSIDHILKLAEGKVIECH</sequence>
<evidence type="ECO:0000313" key="5">
    <source>
        <dbReference type="Proteomes" id="UP000622475"/>
    </source>
</evidence>
<proteinExistence type="predicted"/>
<dbReference type="SMART" id="SM00382">
    <property type="entry name" value="AAA"/>
    <property type="match status" value="2"/>
</dbReference>
<name>A0A929L1P4_9SPHI</name>
<dbReference type="InterPro" id="IPR003593">
    <property type="entry name" value="AAA+_ATPase"/>
</dbReference>
<comment type="caution">
    <text evidence="4">The sequence shown here is derived from an EMBL/GenBank/DDBJ whole genome shotgun (WGS) entry which is preliminary data.</text>
</comment>
<keyword evidence="2 4" id="KW-0067">ATP-binding</keyword>
<organism evidence="4 5">
    <name type="scientific">Mucilaginibacter myungsuensis</name>
    <dbReference type="NCBI Taxonomy" id="649104"/>
    <lineage>
        <taxon>Bacteria</taxon>
        <taxon>Pseudomonadati</taxon>
        <taxon>Bacteroidota</taxon>
        <taxon>Sphingobacteriia</taxon>
        <taxon>Sphingobacteriales</taxon>
        <taxon>Sphingobacteriaceae</taxon>
        <taxon>Mucilaginibacter</taxon>
    </lineage>
</organism>
<dbReference type="RefSeq" id="WP_194114022.1">
    <property type="nucleotide sequence ID" value="NZ_JADFFL010000013.1"/>
</dbReference>
<dbReference type="GO" id="GO:0005524">
    <property type="term" value="F:ATP binding"/>
    <property type="evidence" value="ECO:0007669"/>
    <property type="project" value="UniProtKB-KW"/>
</dbReference>
<evidence type="ECO:0000256" key="1">
    <source>
        <dbReference type="ARBA" id="ARBA00022741"/>
    </source>
</evidence>
<dbReference type="InterPro" id="IPR003439">
    <property type="entry name" value="ABC_transporter-like_ATP-bd"/>
</dbReference>
<dbReference type="SUPFAM" id="SSF52540">
    <property type="entry name" value="P-loop containing nucleoside triphosphate hydrolases"/>
    <property type="match status" value="2"/>
</dbReference>
<dbReference type="PROSITE" id="PS50893">
    <property type="entry name" value="ABC_TRANSPORTER_2"/>
    <property type="match status" value="2"/>
</dbReference>
<dbReference type="InterPro" id="IPR027417">
    <property type="entry name" value="P-loop_NTPase"/>
</dbReference>
<dbReference type="AlphaFoldDB" id="A0A929L1P4"/>
<keyword evidence="1" id="KW-0547">Nucleotide-binding</keyword>
<evidence type="ECO:0000313" key="4">
    <source>
        <dbReference type="EMBL" id="MBE9664577.1"/>
    </source>
</evidence>
<evidence type="ECO:0000259" key="3">
    <source>
        <dbReference type="PROSITE" id="PS50893"/>
    </source>
</evidence>
<dbReference type="GO" id="GO:0016887">
    <property type="term" value="F:ATP hydrolysis activity"/>
    <property type="evidence" value="ECO:0007669"/>
    <property type="project" value="InterPro"/>
</dbReference>
<feature type="domain" description="ABC transporter" evidence="3">
    <location>
        <begin position="6"/>
        <end position="250"/>
    </location>
</feature>
<gene>
    <name evidence="4" type="ORF">IRJ16_22035</name>
</gene>
<dbReference type="PANTHER" id="PTHR43158">
    <property type="entry name" value="SKFA PEPTIDE EXPORT ATP-BINDING PROTEIN SKFE"/>
    <property type="match status" value="1"/>
</dbReference>
<dbReference type="PANTHER" id="PTHR43158:SF2">
    <property type="entry name" value="SKFA PEPTIDE EXPORT ATP-BINDING PROTEIN SKFE"/>
    <property type="match status" value="1"/>
</dbReference>
<dbReference type="Proteomes" id="UP000622475">
    <property type="component" value="Unassembled WGS sequence"/>
</dbReference>
<keyword evidence="5" id="KW-1185">Reference proteome</keyword>
<reference evidence="4" key="1">
    <citation type="submission" date="2020-10" db="EMBL/GenBank/DDBJ databases">
        <title>Mucilaginibacter mali sp. nov., isolated from rhizosphere soil of apple orchard.</title>
        <authorList>
            <person name="Lee J.-S."/>
            <person name="Kim H.S."/>
            <person name="Kim J.-S."/>
        </authorList>
    </citation>
    <scope>NUCLEOTIDE SEQUENCE</scope>
    <source>
        <strain evidence="4">KCTC 22746</strain>
    </source>
</reference>
<feature type="domain" description="ABC transporter" evidence="3">
    <location>
        <begin position="269"/>
        <end position="490"/>
    </location>
</feature>
<dbReference type="Pfam" id="PF00005">
    <property type="entry name" value="ABC_tran"/>
    <property type="match status" value="2"/>
</dbReference>
<accession>A0A929L1P4</accession>
<protein>
    <submittedName>
        <fullName evidence="4">ATP-binding cassette domain-containing protein</fullName>
    </submittedName>
</protein>